<dbReference type="AlphaFoldDB" id="A0AAN3IMJ3"/>
<dbReference type="SMART" id="SM00885">
    <property type="entry name" value="D5_N"/>
    <property type="match status" value="1"/>
</dbReference>
<keyword evidence="6" id="KW-0547">Nucleotide-binding</keyword>
<dbReference type="GO" id="GO:0008270">
    <property type="term" value="F:zinc ion binding"/>
    <property type="evidence" value="ECO:0007669"/>
    <property type="project" value="InterPro"/>
</dbReference>
<dbReference type="InterPro" id="IPR051620">
    <property type="entry name" value="ORF904-like_C"/>
</dbReference>
<dbReference type="Pfam" id="PF08706">
    <property type="entry name" value="D5_N"/>
    <property type="match status" value="1"/>
</dbReference>
<dbReference type="GO" id="GO:0016779">
    <property type="term" value="F:nucleotidyltransferase activity"/>
    <property type="evidence" value="ECO:0007669"/>
    <property type="project" value="UniProtKB-KW"/>
</dbReference>
<dbReference type="SUPFAM" id="SSF46785">
    <property type="entry name" value="Winged helix' DNA-binding domain"/>
    <property type="match status" value="1"/>
</dbReference>
<dbReference type="SMART" id="SM00778">
    <property type="entry name" value="Prim_Zn_Ribbon"/>
    <property type="match status" value="1"/>
</dbReference>
<dbReference type="PROSITE" id="PS51206">
    <property type="entry name" value="SF3_HELICASE_1"/>
    <property type="match status" value="1"/>
</dbReference>
<dbReference type="Proteomes" id="UP000527548">
    <property type="component" value="Unassembled WGS sequence"/>
</dbReference>
<dbReference type="GO" id="GO:0003677">
    <property type="term" value="F:DNA binding"/>
    <property type="evidence" value="ECO:0007669"/>
    <property type="project" value="InterPro"/>
</dbReference>
<dbReference type="InterPro" id="IPR045455">
    <property type="entry name" value="NrS-1_pol-like_helicase"/>
</dbReference>
<dbReference type="PANTHER" id="PTHR35372:SF2">
    <property type="entry name" value="SF3 HELICASE DOMAIN-CONTAINING PROTEIN"/>
    <property type="match status" value="1"/>
</dbReference>
<evidence type="ECO:0000259" key="12">
    <source>
        <dbReference type="PROSITE" id="PS51206"/>
    </source>
</evidence>
<dbReference type="InterPro" id="IPR004968">
    <property type="entry name" value="DNA_primase/NTPase_C"/>
</dbReference>
<keyword evidence="7" id="KW-0378">Hydrolase</keyword>
<dbReference type="GO" id="GO:0000428">
    <property type="term" value="C:DNA-directed RNA polymerase complex"/>
    <property type="evidence" value="ECO:0007669"/>
    <property type="project" value="UniProtKB-KW"/>
</dbReference>
<evidence type="ECO:0000313" key="14">
    <source>
        <dbReference type="Proteomes" id="UP000527548"/>
    </source>
</evidence>
<keyword evidence="8" id="KW-0347">Helicase</keyword>
<dbReference type="GO" id="GO:0004386">
    <property type="term" value="F:helicase activity"/>
    <property type="evidence" value="ECO:0007669"/>
    <property type="project" value="UniProtKB-KW"/>
</dbReference>
<dbReference type="Pfam" id="PF19263">
    <property type="entry name" value="DUF5906"/>
    <property type="match status" value="1"/>
</dbReference>
<accession>A0AAN3IMJ3</accession>
<dbReference type="InterPro" id="IPR036388">
    <property type="entry name" value="WH-like_DNA-bd_sf"/>
</dbReference>
<evidence type="ECO:0000256" key="9">
    <source>
        <dbReference type="ARBA" id="ARBA00022840"/>
    </source>
</evidence>
<keyword evidence="2" id="KW-0639">Primosome</keyword>
<dbReference type="GO" id="GO:0005524">
    <property type="term" value="F:ATP binding"/>
    <property type="evidence" value="ECO:0007669"/>
    <property type="project" value="UniProtKB-KW"/>
</dbReference>
<sequence>MKMNVTATVSHALGHWPRILPALGIQVLKNRHQPCPVCGGSDRFRFDDREGRGTWYCNQCGAGDGLKLVEKVFGVSPSDAATKVAAVTGSLPPADPAVTAAAAVAETEAARKNAAALAQTLMAKTRPGTGNAYLTRKGFPGRECRMLTGTHRAGGVSWRAGDLVVPLYDDSGELVNLQLISADGRKRTLKGGQVRGTCHTLEGQNQAGKRLWIAEGYATALTVHHLTGETVMVALSSVNLLSLASLARQKHPACQIVLAADRDLSGDGQKKAAAAADACEGVVALPPVFGDWNDAFTQYGGEATRKAIYDAIRPPAESPFDTMSEAEFSAMSTSEKAMRIYEHYGEALAVDANGQLLSRYENGVWKVLPPQDFARDVAGLFQRLRAPFSSGKVASVVDTLKLIIPQQEAPSRRLIGFRNGVLDTQNGTFHPHSPLHWMRTLCDVDFTPPVDGETLETHAPAFWRWLDRAAGGRAEKRDVILAALFMVLANRYDWQLFLEVTGPGGSGKSIMAEIATLLAGEDNATSATIETLESPRERAALTGFSLIRLPDQEKWSGDGAGLKAITGGDAVSVDPKYRDAYSTHIPAVILAVNNNPMRFTDRSGGVSRRRVIIHFPEQIAPQERDPQLKDKITHELAVIVRHLMQKFSDPMLARSLLQSQQNSDEALNIKRDADPTFDFIGYLETLPQTSGMYMGNASIIPRNYRKYLYHAYLAYMEANGYRNVLSLKMFGLGLPVMLKEYGLNYEKRHTKQGIQTNLTLKEESYGDWLPKCDDPATA</sequence>
<feature type="domain" description="SF3 helicase" evidence="12">
    <location>
        <begin position="475"/>
        <end position="628"/>
    </location>
</feature>
<dbReference type="GO" id="GO:1990077">
    <property type="term" value="C:primosome complex"/>
    <property type="evidence" value="ECO:0007669"/>
    <property type="project" value="UniProtKB-KW"/>
</dbReference>
<evidence type="ECO:0000259" key="11">
    <source>
        <dbReference type="PROSITE" id="PS50880"/>
    </source>
</evidence>
<keyword evidence="5" id="KW-0235">DNA replication</keyword>
<evidence type="ECO:0000313" key="13">
    <source>
        <dbReference type="EMBL" id="EFM0253470.1"/>
    </source>
</evidence>
<dbReference type="GO" id="GO:0016787">
    <property type="term" value="F:hydrolase activity"/>
    <property type="evidence" value="ECO:0007669"/>
    <property type="project" value="UniProtKB-KW"/>
</dbReference>
<dbReference type="CDD" id="cd01029">
    <property type="entry name" value="TOPRIM_primases"/>
    <property type="match status" value="1"/>
</dbReference>
<dbReference type="SUPFAM" id="SSF57783">
    <property type="entry name" value="Zinc beta-ribbon"/>
    <property type="match status" value="1"/>
</dbReference>
<keyword evidence="1" id="KW-0240">DNA-directed RNA polymerase</keyword>
<protein>
    <submittedName>
        <fullName evidence="13">DNA primase</fullName>
    </submittedName>
</protein>
<name>A0AAN3IMJ3_ECOLX</name>
<gene>
    <name evidence="13" type="ORF">C719_002664</name>
</gene>
<dbReference type="Gene3D" id="3.90.580.10">
    <property type="entry name" value="Zinc finger, CHC2-type domain"/>
    <property type="match status" value="1"/>
</dbReference>
<dbReference type="InterPro" id="IPR034154">
    <property type="entry name" value="TOPRIM_DnaG/twinkle"/>
</dbReference>
<feature type="domain" description="Toprim" evidence="11">
    <location>
        <begin position="209"/>
        <end position="297"/>
    </location>
</feature>
<dbReference type="InterPro" id="IPR036390">
    <property type="entry name" value="WH_DNA-bd_sf"/>
</dbReference>
<evidence type="ECO:0000256" key="8">
    <source>
        <dbReference type="ARBA" id="ARBA00022806"/>
    </source>
</evidence>
<dbReference type="Gene3D" id="3.40.50.300">
    <property type="entry name" value="P-loop containing nucleotide triphosphate hydrolases"/>
    <property type="match status" value="1"/>
</dbReference>
<dbReference type="InterPro" id="IPR014818">
    <property type="entry name" value="Phage/plasmid_primase_P4_C"/>
</dbReference>
<dbReference type="InterPro" id="IPR036977">
    <property type="entry name" value="DNA_primase_Znf_CHC2"/>
</dbReference>
<dbReference type="Gene3D" id="3.40.1360.10">
    <property type="match status" value="1"/>
</dbReference>
<dbReference type="PROSITE" id="PS50880">
    <property type="entry name" value="TOPRIM"/>
    <property type="match status" value="1"/>
</dbReference>
<dbReference type="Pfam" id="PF13362">
    <property type="entry name" value="Toprim_3"/>
    <property type="match status" value="1"/>
</dbReference>
<evidence type="ECO:0000256" key="5">
    <source>
        <dbReference type="ARBA" id="ARBA00022705"/>
    </source>
</evidence>
<dbReference type="Pfam" id="PF08273">
    <property type="entry name" value="Zn_Ribbon_Prim"/>
    <property type="match status" value="1"/>
</dbReference>
<dbReference type="InterPro" id="IPR013237">
    <property type="entry name" value="Phage_T7_Gp4_N"/>
</dbReference>
<reference evidence="13 14" key="1">
    <citation type="submission" date="2018-08" db="EMBL/GenBank/DDBJ databases">
        <authorList>
            <consortium name="GenomeTrakr network: Whole genome sequencing for foodborne pathogen traceback"/>
        </authorList>
    </citation>
    <scope>NUCLEOTIDE SEQUENCE [LARGE SCALE GENOMIC DNA]</scope>
    <source>
        <strain evidence="13 14">AZ-TG73163</strain>
    </source>
</reference>
<evidence type="ECO:0000256" key="7">
    <source>
        <dbReference type="ARBA" id="ARBA00022801"/>
    </source>
</evidence>
<comment type="caution">
    <text evidence="13">The sequence shown here is derived from an EMBL/GenBank/DDBJ whole genome shotgun (WGS) entry which is preliminary data.</text>
</comment>
<dbReference type="InterPro" id="IPR014015">
    <property type="entry name" value="Helicase_SF3_DNA-vir"/>
</dbReference>
<dbReference type="Gene3D" id="1.10.10.10">
    <property type="entry name" value="Winged helix-like DNA-binding domain superfamily/Winged helix DNA-binding domain"/>
    <property type="match status" value="1"/>
</dbReference>
<evidence type="ECO:0000256" key="1">
    <source>
        <dbReference type="ARBA" id="ARBA00022478"/>
    </source>
</evidence>
<dbReference type="SUPFAM" id="SSF52540">
    <property type="entry name" value="P-loop containing nucleoside triphosphate hydrolases"/>
    <property type="match status" value="1"/>
</dbReference>
<dbReference type="Pfam" id="PF03288">
    <property type="entry name" value="Pox_D5"/>
    <property type="match status" value="1"/>
</dbReference>
<dbReference type="EMBL" id="AATJOC010000009">
    <property type="protein sequence ID" value="EFM0253470.1"/>
    <property type="molecule type" value="Genomic_DNA"/>
</dbReference>
<keyword evidence="4" id="KW-0548">Nucleotidyltransferase</keyword>
<keyword evidence="10" id="KW-0804">Transcription</keyword>
<evidence type="ECO:0000256" key="10">
    <source>
        <dbReference type="ARBA" id="ARBA00023163"/>
    </source>
</evidence>
<organism evidence="13 14">
    <name type="scientific">Escherichia coli</name>
    <dbReference type="NCBI Taxonomy" id="562"/>
    <lineage>
        <taxon>Bacteria</taxon>
        <taxon>Pseudomonadati</taxon>
        <taxon>Pseudomonadota</taxon>
        <taxon>Gammaproteobacteria</taxon>
        <taxon>Enterobacterales</taxon>
        <taxon>Enterobacteriaceae</taxon>
        <taxon>Escherichia</taxon>
    </lineage>
</organism>
<dbReference type="GO" id="GO:0006269">
    <property type="term" value="P:DNA replication, synthesis of primer"/>
    <property type="evidence" value="ECO:0007669"/>
    <property type="project" value="UniProtKB-KW"/>
</dbReference>
<proteinExistence type="predicted"/>
<dbReference type="PANTHER" id="PTHR35372">
    <property type="entry name" value="ATP BINDING PROTEIN-RELATED"/>
    <property type="match status" value="1"/>
</dbReference>
<evidence type="ECO:0000256" key="3">
    <source>
        <dbReference type="ARBA" id="ARBA00022679"/>
    </source>
</evidence>
<dbReference type="SMART" id="SM00493">
    <property type="entry name" value="TOPRIM"/>
    <property type="match status" value="1"/>
</dbReference>
<dbReference type="InterPro" id="IPR006171">
    <property type="entry name" value="TOPRIM_dom"/>
</dbReference>
<keyword evidence="3" id="KW-0808">Transferase</keyword>
<evidence type="ECO:0000256" key="6">
    <source>
        <dbReference type="ARBA" id="ARBA00022741"/>
    </source>
</evidence>
<keyword evidence="9" id="KW-0067">ATP-binding</keyword>
<evidence type="ECO:0000256" key="2">
    <source>
        <dbReference type="ARBA" id="ARBA00022515"/>
    </source>
</evidence>
<dbReference type="InterPro" id="IPR027417">
    <property type="entry name" value="P-loop_NTPase"/>
</dbReference>
<evidence type="ECO:0000256" key="4">
    <source>
        <dbReference type="ARBA" id="ARBA00022695"/>
    </source>
</evidence>